<evidence type="ECO:0000256" key="1">
    <source>
        <dbReference type="ARBA" id="ARBA00001933"/>
    </source>
</evidence>
<dbReference type="Pfam" id="PF00155">
    <property type="entry name" value="Aminotran_1_2"/>
    <property type="match status" value="1"/>
</dbReference>
<dbReference type="SUPFAM" id="SSF53383">
    <property type="entry name" value="PLP-dependent transferases"/>
    <property type="match status" value="1"/>
</dbReference>
<dbReference type="Proteomes" id="UP000799750">
    <property type="component" value="Unassembled WGS sequence"/>
</dbReference>
<dbReference type="EMBL" id="MU004193">
    <property type="protein sequence ID" value="KAF2492664.1"/>
    <property type="molecule type" value="Genomic_DNA"/>
</dbReference>
<dbReference type="GO" id="GO:0030170">
    <property type="term" value="F:pyridoxal phosphate binding"/>
    <property type="evidence" value="ECO:0007669"/>
    <property type="project" value="InterPro"/>
</dbReference>
<evidence type="ECO:0000256" key="2">
    <source>
        <dbReference type="ARBA" id="ARBA00007441"/>
    </source>
</evidence>
<dbReference type="AlphaFoldDB" id="A0A6A6QKT0"/>
<dbReference type="InterPro" id="IPR015421">
    <property type="entry name" value="PyrdxlP-dep_Trfase_major"/>
</dbReference>
<sequence>MASRLSTHMTKSLEGLLSRLAAVTQPRESSADLVDLSSAENLLVRDQVREICINAVQDHLTTDALSQLPSFGGDVDTRTALASFFSGYFRPASTVSFDQIVLTAGAGSCVEALVYSFCDEGDSVLIPGPYWFGFEPYINLRPKVNIVTANPQSYAHHATDLLATLRATYAATENPQRIKAVILCNPHNPFSQCYPENILRSCMSFCQEFNLHFISDELYALAEINPTKEQRSKFVSALSLASDPNDHDGLIDPSLVHVVWSASKLFGLSGFRIGCLVSQANPRVRAAVSLLTYSNTSSLSAIALKALLSSLDLSSLINVSSQRLTDSYSRFVELFEERGIDYLPANSGLFVFAKLGKKATNAEEEAIFFEKLKFGGVMVSPGRFYIGLSTEFGWARITVAVPLEIVEVALERLKRCLE</sequence>
<dbReference type="PROSITE" id="PS00105">
    <property type="entry name" value="AA_TRANSFER_CLASS_1"/>
    <property type="match status" value="1"/>
</dbReference>
<protein>
    <submittedName>
        <fullName evidence="7">PLP-dependent transferase</fullName>
    </submittedName>
</protein>
<dbReference type="InterPro" id="IPR050478">
    <property type="entry name" value="Ethylene_sulfur-biosynth"/>
</dbReference>
<evidence type="ECO:0000259" key="6">
    <source>
        <dbReference type="Pfam" id="PF00155"/>
    </source>
</evidence>
<keyword evidence="3" id="KW-0032">Aminotransferase</keyword>
<evidence type="ECO:0000256" key="4">
    <source>
        <dbReference type="ARBA" id="ARBA00022679"/>
    </source>
</evidence>
<dbReference type="InterPro" id="IPR004838">
    <property type="entry name" value="NHTrfase_class1_PyrdxlP-BS"/>
</dbReference>
<name>A0A6A6QKT0_9PEZI</name>
<feature type="domain" description="Aminotransferase class I/classII large" evidence="6">
    <location>
        <begin position="32"/>
        <end position="413"/>
    </location>
</feature>
<dbReference type="Gene3D" id="3.40.640.10">
    <property type="entry name" value="Type I PLP-dependent aspartate aminotransferase-like (Major domain)"/>
    <property type="match status" value="1"/>
</dbReference>
<dbReference type="GO" id="GO:0006520">
    <property type="term" value="P:amino acid metabolic process"/>
    <property type="evidence" value="ECO:0007669"/>
    <property type="project" value="TreeGrafter"/>
</dbReference>
<dbReference type="PRINTS" id="PR00753">
    <property type="entry name" value="ACCSYNTHASE"/>
</dbReference>
<keyword evidence="5" id="KW-0663">Pyridoxal phosphate</keyword>
<reference evidence="7" key="1">
    <citation type="journal article" date="2020" name="Stud. Mycol.">
        <title>101 Dothideomycetes genomes: a test case for predicting lifestyles and emergence of pathogens.</title>
        <authorList>
            <person name="Haridas S."/>
            <person name="Albert R."/>
            <person name="Binder M."/>
            <person name="Bloem J."/>
            <person name="Labutti K."/>
            <person name="Salamov A."/>
            <person name="Andreopoulos B."/>
            <person name="Baker S."/>
            <person name="Barry K."/>
            <person name="Bills G."/>
            <person name="Bluhm B."/>
            <person name="Cannon C."/>
            <person name="Castanera R."/>
            <person name="Culley D."/>
            <person name="Daum C."/>
            <person name="Ezra D."/>
            <person name="Gonzalez J."/>
            <person name="Henrissat B."/>
            <person name="Kuo A."/>
            <person name="Liang C."/>
            <person name="Lipzen A."/>
            <person name="Lutzoni F."/>
            <person name="Magnuson J."/>
            <person name="Mondo S."/>
            <person name="Nolan M."/>
            <person name="Ohm R."/>
            <person name="Pangilinan J."/>
            <person name="Park H.-J."/>
            <person name="Ramirez L."/>
            <person name="Alfaro M."/>
            <person name="Sun H."/>
            <person name="Tritt A."/>
            <person name="Yoshinaga Y."/>
            <person name="Zwiers L.-H."/>
            <person name="Turgeon B."/>
            <person name="Goodwin S."/>
            <person name="Spatafora J."/>
            <person name="Crous P."/>
            <person name="Grigoriev I."/>
        </authorList>
    </citation>
    <scope>NUCLEOTIDE SEQUENCE</scope>
    <source>
        <strain evidence="7">CBS 269.34</strain>
    </source>
</reference>
<dbReference type="Gene3D" id="3.90.1150.10">
    <property type="entry name" value="Aspartate Aminotransferase, domain 1"/>
    <property type="match status" value="1"/>
</dbReference>
<keyword evidence="4 7" id="KW-0808">Transferase</keyword>
<proteinExistence type="inferred from homology"/>
<evidence type="ECO:0000256" key="3">
    <source>
        <dbReference type="ARBA" id="ARBA00022576"/>
    </source>
</evidence>
<comment type="cofactor">
    <cofactor evidence="1">
        <name>pyridoxal 5'-phosphate</name>
        <dbReference type="ChEBI" id="CHEBI:597326"/>
    </cofactor>
</comment>
<evidence type="ECO:0000313" key="7">
    <source>
        <dbReference type="EMBL" id="KAF2492664.1"/>
    </source>
</evidence>
<dbReference type="InterPro" id="IPR015424">
    <property type="entry name" value="PyrdxlP-dep_Trfase"/>
</dbReference>
<evidence type="ECO:0000256" key="5">
    <source>
        <dbReference type="ARBA" id="ARBA00022898"/>
    </source>
</evidence>
<dbReference type="InterPro" id="IPR015422">
    <property type="entry name" value="PyrdxlP-dep_Trfase_small"/>
</dbReference>
<dbReference type="PANTHER" id="PTHR43795:SF32">
    <property type="entry name" value="AMINOTRANSFERASE GLII-RELATED"/>
    <property type="match status" value="1"/>
</dbReference>
<dbReference type="PANTHER" id="PTHR43795">
    <property type="entry name" value="BIFUNCTIONAL ASPARTATE AMINOTRANSFERASE AND GLUTAMATE/ASPARTATE-PREPHENATE AMINOTRANSFERASE-RELATED"/>
    <property type="match status" value="1"/>
</dbReference>
<comment type="similarity">
    <text evidence="2">Belongs to the class-I pyridoxal-phosphate-dependent aminotransferase family.</text>
</comment>
<dbReference type="InterPro" id="IPR004839">
    <property type="entry name" value="Aminotransferase_I/II_large"/>
</dbReference>
<dbReference type="CDD" id="cd00609">
    <property type="entry name" value="AAT_like"/>
    <property type="match status" value="1"/>
</dbReference>
<evidence type="ECO:0000313" key="8">
    <source>
        <dbReference type="Proteomes" id="UP000799750"/>
    </source>
</evidence>
<dbReference type="OrthoDB" id="7042322at2759"/>
<accession>A0A6A6QKT0</accession>
<organism evidence="7 8">
    <name type="scientific">Lophium mytilinum</name>
    <dbReference type="NCBI Taxonomy" id="390894"/>
    <lineage>
        <taxon>Eukaryota</taxon>
        <taxon>Fungi</taxon>
        <taxon>Dikarya</taxon>
        <taxon>Ascomycota</taxon>
        <taxon>Pezizomycotina</taxon>
        <taxon>Dothideomycetes</taxon>
        <taxon>Pleosporomycetidae</taxon>
        <taxon>Mytilinidiales</taxon>
        <taxon>Mytilinidiaceae</taxon>
        <taxon>Lophium</taxon>
    </lineage>
</organism>
<dbReference type="GO" id="GO:0008483">
    <property type="term" value="F:transaminase activity"/>
    <property type="evidence" value="ECO:0007669"/>
    <property type="project" value="UniProtKB-KW"/>
</dbReference>
<gene>
    <name evidence="7" type="ORF">BU16DRAFT_583780</name>
</gene>
<keyword evidence="8" id="KW-1185">Reference proteome</keyword>